<evidence type="ECO:0000256" key="2">
    <source>
        <dbReference type="ARBA" id="ARBA00004496"/>
    </source>
</evidence>
<evidence type="ECO:0000256" key="7">
    <source>
        <dbReference type="ARBA" id="ARBA00022927"/>
    </source>
</evidence>
<feature type="region of interest" description="Disordered" evidence="9">
    <location>
        <begin position="156"/>
        <end position="269"/>
    </location>
</feature>
<dbReference type="Pfam" id="PF04652">
    <property type="entry name" value="Vta1"/>
    <property type="match status" value="1"/>
</dbReference>
<proteinExistence type="inferred from homology"/>
<dbReference type="InterPro" id="IPR023175">
    <property type="entry name" value="Vta1/CALS_N_sf"/>
</dbReference>
<keyword evidence="8" id="KW-0472">Membrane</keyword>
<dbReference type="AlphaFoldDB" id="A0A182J8G9"/>
<dbReference type="Pfam" id="PF18097">
    <property type="entry name" value="Vta1_C"/>
    <property type="match status" value="1"/>
</dbReference>
<dbReference type="STRING" id="41427.A0A182J8G9"/>
<organism evidence="12">
    <name type="scientific">Anopheles atroparvus</name>
    <name type="common">European mosquito</name>
    <dbReference type="NCBI Taxonomy" id="41427"/>
    <lineage>
        <taxon>Eukaryota</taxon>
        <taxon>Metazoa</taxon>
        <taxon>Ecdysozoa</taxon>
        <taxon>Arthropoda</taxon>
        <taxon>Hexapoda</taxon>
        <taxon>Insecta</taxon>
        <taxon>Pterygota</taxon>
        <taxon>Neoptera</taxon>
        <taxon>Endopterygota</taxon>
        <taxon>Diptera</taxon>
        <taxon>Nematocera</taxon>
        <taxon>Culicoidea</taxon>
        <taxon>Culicidae</taxon>
        <taxon>Anophelinae</taxon>
        <taxon>Anopheles</taxon>
    </lineage>
</organism>
<dbReference type="Gene3D" id="1.25.40.270">
    <property type="entry name" value="Vacuolar protein sorting-associated protein vta1"/>
    <property type="match status" value="1"/>
</dbReference>
<evidence type="ECO:0000256" key="5">
    <source>
        <dbReference type="ARBA" id="ARBA00022490"/>
    </source>
</evidence>
<evidence type="ECO:0000259" key="11">
    <source>
        <dbReference type="Pfam" id="PF18097"/>
    </source>
</evidence>
<dbReference type="PANTHER" id="PTHR46009:SF1">
    <property type="entry name" value="VACUOLAR PROTEIN SORTING-ASSOCIATED PROTEIN VTA1 HOMOLOG"/>
    <property type="match status" value="1"/>
</dbReference>
<evidence type="ECO:0008006" key="13">
    <source>
        <dbReference type="Google" id="ProtNLM"/>
    </source>
</evidence>
<feature type="compositionally biased region" description="Pro residues" evidence="9">
    <location>
        <begin position="179"/>
        <end position="191"/>
    </location>
</feature>
<name>A0A182J8G9_ANOAO</name>
<protein>
    <recommendedName>
        <fullName evidence="13">Vta1/callose synthase N-terminal domain-containing protein</fullName>
    </recommendedName>
</protein>
<dbReference type="InterPro" id="IPR039431">
    <property type="entry name" value="Vta1/CALS_N"/>
</dbReference>
<evidence type="ECO:0000313" key="12">
    <source>
        <dbReference type="EnsemblMetazoa" id="AATE013369-PA.1"/>
    </source>
</evidence>
<evidence type="ECO:0000256" key="8">
    <source>
        <dbReference type="ARBA" id="ARBA00023136"/>
    </source>
</evidence>
<dbReference type="EnsemblMetazoa" id="AATE013369-RA">
    <property type="protein sequence ID" value="AATE013369-PA.1"/>
    <property type="gene ID" value="AATE013369"/>
</dbReference>
<dbReference type="Gene3D" id="1.20.5.420">
    <property type="entry name" value="Immunoglobulin FC, subunit C"/>
    <property type="match status" value="1"/>
</dbReference>
<dbReference type="GO" id="GO:0015031">
    <property type="term" value="P:protein transport"/>
    <property type="evidence" value="ECO:0007669"/>
    <property type="project" value="UniProtKB-KW"/>
</dbReference>
<keyword evidence="4" id="KW-0813">Transport</keyword>
<dbReference type="InterPro" id="IPR041212">
    <property type="entry name" value="Vta1_C"/>
</dbReference>
<keyword evidence="5" id="KW-0963">Cytoplasm</keyword>
<dbReference type="GO" id="GO:0005771">
    <property type="term" value="C:multivesicular body"/>
    <property type="evidence" value="ECO:0007669"/>
    <property type="project" value="TreeGrafter"/>
</dbReference>
<comment type="similarity">
    <text evidence="3">Belongs to the VTA1 family.</text>
</comment>
<feature type="domain" description="Vta1/callose synthase N-terminal" evidence="10">
    <location>
        <begin position="15"/>
        <end position="156"/>
    </location>
</feature>
<dbReference type="InterPro" id="IPR044538">
    <property type="entry name" value="Vta1-like"/>
</dbReference>
<dbReference type="GO" id="GO:0010008">
    <property type="term" value="C:endosome membrane"/>
    <property type="evidence" value="ECO:0007669"/>
    <property type="project" value="UniProtKB-SubCell"/>
</dbReference>
<evidence type="ECO:0000256" key="6">
    <source>
        <dbReference type="ARBA" id="ARBA00022753"/>
    </source>
</evidence>
<dbReference type="GO" id="GO:0032511">
    <property type="term" value="P:late endosome to vacuole transport via multivesicular body sorting pathway"/>
    <property type="evidence" value="ECO:0007669"/>
    <property type="project" value="InterPro"/>
</dbReference>
<evidence type="ECO:0000256" key="9">
    <source>
        <dbReference type="SAM" id="MobiDB-lite"/>
    </source>
</evidence>
<evidence type="ECO:0000259" key="10">
    <source>
        <dbReference type="Pfam" id="PF04652"/>
    </source>
</evidence>
<sequence>MAANFPPVPPVMKPIQHYLKTAQEHDNRDPIVAYWCRLYGLQLGLKISNQGMEERKLLLAVMDWLEKTKQQMADNESITNDVAAQAYLENYALKLFLYADKQDRASNFGKNVVKAFYTAGMIYDVCQIFGELTEEVIQNRKYAKWKASYIHNCLKNGETPVAGPMSTEEDKEFGQEFPPEAPDGEPQPGPSNTPQVKPPAVGFQPLPSVSHQPPPDGPTNFTTTDPFSHVKAPSPPSEPEKPPGGFQPYTGDPAASAVSTGGPERLVNPAGVQLRPDQITKSQKYCRWAESALNYEDLNTAIDNLQKALRLLQTGQDG</sequence>
<comment type="subcellular location">
    <subcellularLocation>
        <location evidence="2">Cytoplasm</location>
    </subcellularLocation>
    <subcellularLocation>
        <location evidence="1">Endosome membrane</location>
        <topology evidence="1">Peripheral membrane protein</topology>
    </subcellularLocation>
</comment>
<evidence type="ECO:0000256" key="4">
    <source>
        <dbReference type="ARBA" id="ARBA00022448"/>
    </source>
</evidence>
<dbReference type="VEuPathDB" id="VectorBase:AATE013369"/>
<keyword evidence="7" id="KW-0653">Protein transport</keyword>
<keyword evidence="6" id="KW-0967">Endosome</keyword>
<evidence type="ECO:0000256" key="3">
    <source>
        <dbReference type="ARBA" id="ARBA00007895"/>
    </source>
</evidence>
<dbReference type="PANTHER" id="PTHR46009">
    <property type="entry name" value="VACUOLAR PROTEIN SORTING-ASSOCIATED PROTEIN VTA1 HOMOLOG"/>
    <property type="match status" value="1"/>
</dbReference>
<feature type="domain" description="Vta1 C-terminal" evidence="11">
    <location>
        <begin position="276"/>
        <end position="313"/>
    </location>
</feature>
<accession>A0A182J8G9</accession>
<evidence type="ECO:0000256" key="1">
    <source>
        <dbReference type="ARBA" id="ARBA00004481"/>
    </source>
</evidence>
<reference evidence="12" key="1">
    <citation type="submission" date="2022-08" db="UniProtKB">
        <authorList>
            <consortium name="EnsemblMetazoa"/>
        </authorList>
    </citation>
    <scope>IDENTIFICATION</scope>
    <source>
        <strain evidence="12">EBRO</strain>
    </source>
</reference>